<sequence length="176" mass="20851">MEEEKIEKPEVVFLKPDKIKIFRATFGTIHVMVDNNSLYRGVFAVAAFPVSNPTKYISLFYYDERDREQEIGMLEDIDDLTEQQRDLVKQALTRQYFSFEILAINSIKFAYGLLFFDVETDKGTRQFSMRWEGSRALDYAGKGKIILDIFEDRYVLKDISSLSRTEQELFLRYIYW</sequence>
<name>A0A1V6C5A5_UNCT6</name>
<dbReference type="Pfam" id="PF08909">
    <property type="entry name" value="DUF1854"/>
    <property type="match status" value="1"/>
</dbReference>
<evidence type="ECO:0000313" key="2">
    <source>
        <dbReference type="EMBL" id="OQB72089.1"/>
    </source>
</evidence>
<protein>
    <recommendedName>
        <fullName evidence="1">DUF1854 domain-containing protein</fullName>
    </recommendedName>
</protein>
<accession>A0A1V6C5A5</accession>
<gene>
    <name evidence="2" type="ORF">BWX89_01476</name>
</gene>
<dbReference type="InterPro" id="IPR015005">
    <property type="entry name" value="DUF1854"/>
</dbReference>
<comment type="caution">
    <text evidence="2">The sequence shown here is derived from an EMBL/GenBank/DDBJ whole genome shotgun (WGS) entry which is preliminary data.</text>
</comment>
<dbReference type="Proteomes" id="UP000485562">
    <property type="component" value="Unassembled WGS sequence"/>
</dbReference>
<dbReference type="AlphaFoldDB" id="A0A1V6C5A5"/>
<evidence type="ECO:0000259" key="1">
    <source>
        <dbReference type="Pfam" id="PF08909"/>
    </source>
</evidence>
<organism evidence="2">
    <name type="scientific">candidate division TA06 bacterium ADurb.Bin131</name>
    <dbReference type="NCBI Taxonomy" id="1852827"/>
    <lineage>
        <taxon>Bacteria</taxon>
        <taxon>Bacteria division TA06</taxon>
    </lineage>
</organism>
<dbReference type="EMBL" id="MWDQ01000141">
    <property type="protein sequence ID" value="OQB72089.1"/>
    <property type="molecule type" value="Genomic_DNA"/>
</dbReference>
<feature type="domain" description="DUF1854" evidence="1">
    <location>
        <begin position="39"/>
        <end position="171"/>
    </location>
</feature>
<reference evidence="2" key="1">
    <citation type="submission" date="2017-02" db="EMBL/GenBank/DDBJ databases">
        <title>Delving into the versatile metabolic prowess of the omnipresent phylum Bacteroidetes.</title>
        <authorList>
            <person name="Nobu M.K."/>
            <person name="Mei R."/>
            <person name="Narihiro T."/>
            <person name="Kuroda K."/>
            <person name="Liu W.-T."/>
        </authorList>
    </citation>
    <scope>NUCLEOTIDE SEQUENCE</scope>
    <source>
        <strain evidence="2">ADurb.Bin131</strain>
    </source>
</reference>
<proteinExistence type="predicted"/>